<keyword evidence="2" id="KW-1185">Reference proteome</keyword>
<dbReference type="InterPro" id="IPR011748">
    <property type="entry name" value="Unchr_phage_tail-like"/>
</dbReference>
<dbReference type="NCBIfam" id="TIGR02242">
    <property type="entry name" value="tail_TIGR02242"/>
    <property type="match status" value="1"/>
</dbReference>
<dbReference type="Gene3D" id="2.120.10.30">
    <property type="entry name" value="TolB, C-terminal domain"/>
    <property type="match status" value="1"/>
</dbReference>
<comment type="caution">
    <text evidence="1">The sequence shown here is derived from an EMBL/GenBank/DDBJ whole genome shotgun (WGS) entry which is preliminary data.</text>
</comment>
<accession>A0A7W5CCC8</accession>
<dbReference type="AlphaFoldDB" id="A0A7W5CCC8"/>
<dbReference type="RefSeq" id="WP_183567273.1">
    <property type="nucleotide sequence ID" value="NZ_CBCSLB010000016.1"/>
</dbReference>
<protein>
    <submittedName>
        <fullName evidence="1">Phage tail-like protein</fullName>
    </submittedName>
</protein>
<dbReference type="EMBL" id="JACHXW010000015">
    <property type="protein sequence ID" value="MBB3154219.1"/>
    <property type="molecule type" value="Genomic_DNA"/>
</dbReference>
<dbReference type="SUPFAM" id="SSF63829">
    <property type="entry name" value="Calcium-dependent phosphotriesterase"/>
    <property type="match status" value="1"/>
</dbReference>
<sequence>MNGQNHFFSISREQDWQRGTGYNLEYHIAGYGVQRDSRYGIAGTIQLNELTGTAPVKEIAVSQHEHMYLLDERADLWIYDRRNADHKRLFTQGHRLFSSHARLAASGDLLIAADRSSERTVAAYHTGNGQTLWSRMGDEADGIPLHPLAIAADDRYIYILTPLALDPGADEPTVAEGAKLGIIQFTLGGAVAAVWSDPAFTQHVRAKLRHLNRTYYMTIASSGELYIFDTLYAKLFSFQANGRLNIKRELPSLPYAGLCADGSGKLYVGDTRQMDQVSEDDRFITQLNAAGETIGRITGFRGKADQLLIDEKDRMYILNGEDGTVTILNLQPQTLLMEETGVPEGIWLSTAFDSAEAETVWHKMALETFIPDGTQLHVSYFSQNEDSCIIAGSYLKVDDWLADRTIPYREKLKGLDGFWSKPVINPNDALFFGAKGRYLWLKMEFIASERYTPLIESMRIYFPRDTYLSYLPAVYQEDPASRDFLERYLSLFGTLFSGIEEDIEDLSRYIDPERATGEHLRWLATWVGLETDDYWTDDQVQAFIQAAPELYRYRGTRQGLMKTIEIYTGVKPLIVEYFQTKAMRDHAELRQLTDQLYGGDPYTFTVLLKPEQAPSEKQRVVIEQLLEEQKPAFTEAKLVLLQPWMYLDLHTYLGINTVLTEPSLLKLNPDRTMPNDTLIVDIGMEKRLDVHTRLEMDSELE</sequence>
<dbReference type="Pfam" id="PF09684">
    <property type="entry name" value="Tail_P2_I"/>
    <property type="match status" value="1"/>
</dbReference>
<evidence type="ECO:0000313" key="2">
    <source>
        <dbReference type="Proteomes" id="UP000518605"/>
    </source>
</evidence>
<dbReference type="InterPro" id="IPR006521">
    <property type="entry name" value="Tail_protein_I"/>
</dbReference>
<dbReference type="InterPro" id="IPR011042">
    <property type="entry name" value="6-blade_b-propeller_TolB-like"/>
</dbReference>
<gene>
    <name evidence="1" type="ORF">FHS16_004301</name>
</gene>
<evidence type="ECO:0000313" key="1">
    <source>
        <dbReference type="EMBL" id="MBB3154219.1"/>
    </source>
</evidence>
<reference evidence="1 2" key="1">
    <citation type="submission" date="2020-08" db="EMBL/GenBank/DDBJ databases">
        <title>Genomic Encyclopedia of Type Strains, Phase III (KMG-III): the genomes of soil and plant-associated and newly described type strains.</title>
        <authorList>
            <person name="Whitman W."/>
        </authorList>
    </citation>
    <scope>NUCLEOTIDE SEQUENCE [LARGE SCALE GENOMIC DNA]</scope>
    <source>
        <strain evidence="1 2">CECT 8234</strain>
    </source>
</reference>
<name>A0A7W5CCC8_9BACL</name>
<proteinExistence type="predicted"/>
<organism evidence="1 2">
    <name type="scientific">Paenibacillus endophyticus</name>
    <dbReference type="NCBI Taxonomy" id="1294268"/>
    <lineage>
        <taxon>Bacteria</taxon>
        <taxon>Bacillati</taxon>
        <taxon>Bacillota</taxon>
        <taxon>Bacilli</taxon>
        <taxon>Bacillales</taxon>
        <taxon>Paenibacillaceae</taxon>
        <taxon>Paenibacillus</taxon>
    </lineage>
</organism>
<dbReference type="Proteomes" id="UP000518605">
    <property type="component" value="Unassembled WGS sequence"/>
</dbReference>